<dbReference type="PANTHER" id="PTHR44103:SF1">
    <property type="entry name" value="PROPROTEIN CONVERTASE P"/>
    <property type="match status" value="1"/>
</dbReference>
<feature type="chain" id="PRO_5012607784" description="VCBS repeat-containing protein" evidence="2">
    <location>
        <begin position="26"/>
        <end position="479"/>
    </location>
</feature>
<evidence type="ECO:0000256" key="1">
    <source>
        <dbReference type="ARBA" id="ARBA00022729"/>
    </source>
</evidence>
<dbReference type="PANTHER" id="PTHR44103">
    <property type="entry name" value="PROPROTEIN CONVERTASE P"/>
    <property type="match status" value="1"/>
</dbReference>
<dbReference type="SUPFAM" id="SSF69318">
    <property type="entry name" value="Integrin alpha N-terminal domain"/>
    <property type="match status" value="1"/>
</dbReference>
<dbReference type="InterPro" id="IPR013517">
    <property type="entry name" value="FG-GAP"/>
</dbReference>
<evidence type="ECO:0008006" key="5">
    <source>
        <dbReference type="Google" id="ProtNLM"/>
    </source>
</evidence>
<dbReference type="Pfam" id="PF13517">
    <property type="entry name" value="FG-GAP_3"/>
    <property type="match status" value="2"/>
</dbReference>
<gene>
    <name evidence="3" type="ORF">COA96_04735</name>
</gene>
<keyword evidence="1 2" id="KW-0732">Signal</keyword>
<evidence type="ECO:0000313" key="4">
    <source>
        <dbReference type="Proteomes" id="UP000218327"/>
    </source>
</evidence>
<dbReference type="AlphaFoldDB" id="A0A2A5B514"/>
<dbReference type="EMBL" id="NVVJ01000010">
    <property type="protein sequence ID" value="PCJ26629.1"/>
    <property type="molecule type" value="Genomic_DNA"/>
</dbReference>
<name>A0A2A5B514_9GAMM</name>
<dbReference type="Gene3D" id="2.130.10.130">
    <property type="entry name" value="Integrin alpha, N-terminal"/>
    <property type="match status" value="2"/>
</dbReference>
<evidence type="ECO:0000256" key="2">
    <source>
        <dbReference type="SAM" id="SignalP"/>
    </source>
</evidence>
<dbReference type="InterPro" id="IPR028994">
    <property type="entry name" value="Integrin_alpha_N"/>
</dbReference>
<comment type="caution">
    <text evidence="3">The sequence shown here is derived from an EMBL/GenBank/DDBJ whole genome shotgun (WGS) entry which is preliminary data.</text>
</comment>
<accession>A0A2A5B514</accession>
<dbReference type="Proteomes" id="UP000218327">
    <property type="component" value="Unassembled WGS sequence"/>
</dbReference>
<evidence type="ECO:0000313" key="3">
    <source>
        <dbReference type="EMBL" id="PCJ26629.1"/>
    </source>
</evidence>
<sequence>MNNTKPVLATLSISILFCTSLPVFAQLPVGDTPSEAQSLSGSFISWKEHIIDDPIIAGFNLNGSDGLVVGDLDGDGFEDIVSVHESDSEYDSGSFDPDYVPVPEGHVRIAFGSENPDIWVNVTLAQGLDAPAPEDAAIADVNGDGFLDIVVAAELSHLIYLQNPGSNARTETWPRLILPVTKGKGSYIRVFLADFNGDGRPEISAANKGTQRPGPEDFARSTPVSIFTFSGDPLNGDSWTEITLGRYSVPQNAEPVDLDGDGDMDIIVGTRGEGRLIFFENISQDGNFEFREHAIGINGATAAGFNLEYTDLNGDGRLDIIGATPGGLSWLEQPENIDDTWNAHFIGTFLPDSITGMEIADIDGDGYTDVIAGSYSRGPRTGDGEVDENDPLGRMGWFKNPGNAKEAWTRHDISRRKRGMFDKFIARDIDHDGDVDFLGTRGNSAPYDGVYWLEQVRTESSMAAFQPARSQDSEEMPLP</sequence>
<feature type="signal peptide" evidence="2">
    <location>
        <begin position="1"/>
        <end position="25"/>
    </location>
</feature>
<organism evidence="3 4">
    <name type="scientific">SAR86 cluster bacterium</name>
    <dbReference type="NCBI Taxonomy" id="2030880"/>
    <lineage>
        <taxon>Bacteria</taxon>
        <taxon>Pseudomonadati</taxon>
        <taxon>Pseudomonadota</taxon>
        <taxon>Gammaproteobacteria</taxon>
        <taxon>SAR86 cluster</taxon>
    </lineage>
</organism>
<reference evidence="4" key="1">
    <citation type="submission" date="2017-08" db="EMBL/GenBank/DDBJ databases">
        <title>A dynamic microbial community with high functional redundancy inhabits the cold, oxic subseafloor aquifer.</title>
        <authorList>
            <person name="Tully B.J."/>
            <person name="Wheat C.G."/>
            <person name="Glazer B.T."/>
            <person name="Huber J.A."/>
        </authorList>
    </citation>
    <scope>NUCLEOTIDE SEQUENCE [LARGE SCALE GENOMIC DNA]</scope>
</reference>
<proteinExistence type="predicted"/>
<protein>
    <recommendedName>
        <fullName evidence="5">VCBS repeat-containing protein</fullName>
    </recommendedName>
</protein>